<dbReference type="SMART" id="SM00052">
    <property type="entry name" value="EAL"/>
    <property type="match status" value="1"/>
</dbReference>
<proteinExistence type="predicted"/>
<feature type="region of interest" description="Disordered" evidence="1">
    <location>
        <begin position="385"/>
        <end position="411"/>
    </location>
</feature>
<dbReference type="AlphaFoldDB" id="A0A848HH23"/>
<dbReference type="EMBL" id="JABBFX010000003">
    <property type="protein sequence ID" value="NML46968.1"/>
    <property type="molecule type" value="Genomic_DNA"/>
</dbReference>
<comment type="caution">
    <text evidence="3">The sequence shown here is derived from an EMBL/GenBank/DDBJ whole genome shotgun (WGS) entry which is preliminary data.</text>
</comment>
<dbReference type="InterPro" id="IPR001633">
    <property type="entry name" value="EAL_dom"/>
</dbReference>
<dbReference type="PANTHER" id="PTHR33121:SF76">
    <property type="entry name" value="SIGNALING PROTEIN"/>
    <property type="match status" value="1"/>
</dbReference>
<dbReference type="SUPFAM" id="SSF141868">
    <property type="entry name" value="EAL domain-like"/>
    <property type="match status" value="1"/>
</dbReference>
<dbReference type="CDD" id="cd01948">
    <property type="entry name" value="EAL"/>
    <property type="match status" value="1"/>
</dbReference>
<dbReference type="GO" id="GO:0071111">
    <property type="term" value="F:cyclic-guanylate-specific phosphodiesterase activity"/>
    <property type="evidence" value="ECO:0007669"/>
    <property type="project" value="InterPro"/>
</dbReference>
<dbReference type="Pfam" id="PF00563">
    <property type="entry name" value="EAL"/>
    <property type="match status" value="1"/>
</dbReference>
<dbReference type="PROSITE" id="PS50883">
    <property type="entry name" value="EAL"/>
    <property type="match status" value="1"/>
</dbReference>
<accession>A0A848HH23</accession>
<evidence type="ECO:0000313" key="4">
    <source>
        <dbReference type="Proteomes" id="UP000541185"/>
    </source>
</evidence>
<dbReference type="SUPFAM" id="SSF55781">
    <property type="entry name" value="GAF domain-like"/>
    <property type="match status" value="1"/>
</dbReference>
<keyword evidence="4" id="KW-1185">Reference proteome</keyword>
<dbReference type="InterPro" id="IPR050706">
    <property type="entry name" value="Cyclic-di-GMP_PDE-like"/>
</dbReference>
<sequence length="411" mass="43783">MDVAFLCAFRNGQRLLLLADCASSADAFAEPHATALCMRMVEGLLPPVLPDARAAPEAAALASAAGRPLGAWLSAPIRFHDATMFGAVCCFRAAPHPGLRSGDASAVRLLAALVARLLEGQADANRIRRVRLQRLQRALEEAQLTTVYQPILDVASQTLEGYEALTRFHCDPQRPPDWWFAEAEAVGLQAQVETAAVTAALSGLRSVPRKAYLSVNVSPATLLEPGFLRMLQAQPLPRLVLELTEHASVEDYETVVARLAPLRAQGLRIAVDDAGAGFASFRHILRLRPDLIKLDGSLIARIDRDAGARALAGALARFADQTGCTVVAEGVETEAELQVLRQLGIDKAQGFLLGRPAPLPVFTAHAAACQGHSSALEREISTAAVDKDSAENSTAPAESRRVPAGAGLLRK</sequence>
<reference evidence="3 4" key="1">
    <citation type="submission" date="2020-04" db="EMBL/GenBank/DDBJ databases">
        <title>Ramlibacter sp. G-1-2-2 isolated from soil.</title>
        <authorList>
            <person name="Dahal R.H."/>
        </authorList>
    </citation>
    <scope>NUCLEOTIDE SEQUENCE [LARGE SCALE GENOMIC DNA]</scope>
    <source>
        <strain evidence="3 4">G-1-2-2</strain>
    </source>
</reference>
<dbReference type="Proteomes" id="UP000541185">
    <property type="component" value="Unassembled WGS sequence"/>
</dbReference>
<dbReference type="PANTHER" id="PTHR33121">
    <property type="entry name" value="CYCLIC DI-GMP PHOSPHODIESTERASE PDEF"/>
    <property type="match status" value="1"/>
</dbReference>
<feature type="domain" description="EAL" evidence="2">
    <location>
        <begin position="128"/>
        <end position="370"/>
    </location>
</feature>
<evidence type="ECO:0000256" key="1">
    <source>
        <dbReference type="SAM" id="MobiDB-lite"/>
    </source>
</evidence>
<dbReference type="InterPro" id="IPR035919">
    <property type="entry name" value="EAL_sf"/>
</dbReference>
<dbReference type="Gene3D" id="3.20.20.450">
    <property type="entry name" value="EAL domain"/>
    <property type="match status" value="1"/>
</dbReference>
<name>A0A848HH23_9BURK</name>
<evidence type="ECO:0000259" key="2">
    <source>
        <dbReference type="PROSITE" id="PS50883"/>
    </source>
</evidence>
<protein>
    <submittedName>
        <fullName evidence="3">EAL domain-containing protein</fullName>
    </submittedName>
</protein>
<evidence type="ECO:0000313" key="3">
    <source>
        <dbReference type="EMBL" id="NML46968.1"/>
    </source>
</evidence>
<gene>
    <name evidence="3" type="ORF">HHL11_24705</name>
</gene>
<organism evidence="3 4">
    <name type="scientific">Ramlibacter agri</name>
    <dbReference type="NCBI Taxonomy" id="2728837"/>
    <lineage>
        <taxon>Bacteria</taxon>
        <taxon>Pseudomonadati</taxon>
        <taxon>Pseudomonadota</taxon>
        <taxon>Betaproteobacteria</taxon>
        <taxon>Burkholderiales</taxon>
        <taxon>Comamonadaceae</taxon>
        <taxon>Ramlibacter</taxon>
    </lineage>
</organism>